<evidence type="ECO:0000256" key="3">
    <source>
        <dbReference type="ARBA" id="ARBA00023163"/>
    </source>
</evidence>
<dbReference type="PROSITE" id="PS50977">
    <property type="entry name" value="HTH_TETR_2"/>
    <property type="match status" value="1"/>
</dbReference>
<sequence length="238" mass="25810">MFSNTVISQTKPPGFENAPSAPRTPTAPTATFSRSHESPADSPSSQQGQQGRGADEHLTQRILKATVSLVTQTGYEGLRMEAVARLAQCGKPAIYRRYANKAELVAAAVLSVVEPSDAPDTGSVEGDLLEHIMATQHNSALLTRADPDAIGLTAAFEPAVFELLWERLFKQRHQRGMALIMRGVERGQITPDVDADALVDVLAGFTLYRQTVKHIDINEQQYREIIAAIVAQPPLKAA</sequence>
<dbReference type="Pfam" id="PF00440">
    <property type="entry name" value="TetR_N"/>
    <property type="match status" value="1"/>
</dbReference>
<feature type="region of interest" description="Disordered" evidence="5">
    <location>
        <begin position="1"/>
        <end position="55"/>
    </location>
</feature>
<gene>
    <name evidence="7" type="ORF">DDE84_10410</name>
</gene>
<accession>A0A5N6RWJ2</accession>
<name>A0A5N6RWJ2_9BIFI</name>
<reference evidence="7 8" key="1">
    <citation type="submission" date="2018-04" db="EMBL/GenBank/DDBJ databases">
        <authorList>
            <person name="Eckel V.P."/>
            <person name="Vogel R.F."/>
        </authorList>
    </citation>
    <scope>NUCLEOTIDE SEQUENCE [LARGE SCALE GENOMIC DNA]</scope>
    <source>
        <strain evidence="8">TMW 2.1764</strain>
    </source>
</reference>
<evidence type="ECO:0000313" key="7">
    <source>
        <dbReference type="EMBL" id="KAE8126532.1"/>
    </source>
</evidence>
<evidence type="ECO:0000256" key="1">
    <source>
        <dbReference type="ARBA" id="ARBA00023015"/>
    </source>
</evidence>
<evidence type="ECO:0000313" key="8">
    <source>
        <dbReference type="Proteomes" id="UP000325415"/>
    </source>
</evidence>
<protein>
    <submittedName>
        <fullName evidence="7">TetR/AcrR family transcriptional regulator</fullName>
    </submittedName>
</protein>
<dbReference type="SUPFAM" id="SSF46689">
    <property type="entry name" value="Homeodomain-like"/>
    <property type="match status" value="1"/>
</dbReference>
<feature type="compositionally biased region" description="Low complexity" evidence="5">
    <location>
        <begin position="40"/>
        <end position="49"/>
    </location>
</feature>
<organism evidence="7 8">
    <name type="scientific">Bifidobacterium tibiigranuli</name>
    <dbReference type="NCBI Taxonomy" id="2172043"/>
    <lineage>
        <taxon>Bacteria</taxon>
        <taxon>Bacillati</taxon>
        <taxon>Actinomycetota</taxon>
        <taxon>Actinomycetes</taxon>
        <taxon>Bifidobacteriales</taxon>
        <taxon>Bifidobacteriaceae</taxon>
        <taxon>Bifidobacterium</taxon>
    </lineage>
</organism>
<dbReference type="Gene3D" id="1.10.10.60">
    <property type="entry name" value="Homeodomain-like"/>
    <property type="match status" value="1"/>
</dbReference>
<dbReference type="Gene3D" id="1.10.357.10">
    <property type="entry name" value="Tetracycline Repressor, domain 2"/>
    <property type="match status" value="1"/>
</dbReference>
<dbReference type="PANTHER" id="PTHR30055:SF148">
    <property type="entry name" value="TETR-FAMILY TRANSCRIPTIONAL REGULATOR"/>
    <property type="match status" value="1"/>
</dbReference>
<evidence type="ECO:0000256" key="2">
    <source>
        <dbReference type="ARBA" id="ARBA00023125"/>
    </source>
</evidence>
<keyword evidence="8" id="KW-1185">Reference proteome</keyword>
<dbReference type="GO" id="GO:0000976">
    <property type="term" value="F:transcription cis-regulatory region binding"/>
    <property type="evidence" value="ECO:0007669"/>
    <property type="project" value="TreeGrafter"/>
</dbReference>
<keyword evidence="3" id="KW-0804">Transcription</keyword>
<dbReference type="Pfam" id="PF16859">
    <property type="entry name" value="TetR_C_11"/>
    <property type="match status" value="1"/>
</dbReference>
<dbReference type="PRINTS" id="PR00455">
    <property type="entry name" value="HTHTETR"/>
</dbReference>
<dbReference type="InterPro" id="IPR036271">
    <property type="entry name" value="Tet_transcr_reg_TetR-rel_C_sf"/>
</dbReference>
<dbReference type="AlphaFoldDB" id="A0A5N6RWJ2"/>
<keyword evidence="2 4" id="KW-0238">DNA-binding</keyword>
<dbReference type="InterPro" id="IPR011075">
    <property type="entry name" value="TetR_C"/>
</dbReference>
<feature type="compositionally biased region" description="Low complexity" evidence="5">
    <location>
        <begin position="18"/>
        <end position="31"/>
    </location>
</feature>
<dbReference type="InterPro" id="IPR050109">
    <property type="entry name" value="HTH-type_TetR-like_transc_reg"/>
</dbReference>
<feature type="compositionally biased region" description="Polar residues" evidence="5">
    <location>
        <begin position="1"/>
        <end position="11"/>
    </location>
</feature>
<comment type="caution">
    <text evidence="7">The sequence shown here is derived from an EMBL/GenBank/DDBJ whole genome shotgun (WGS) entry which is preliminary data.</text>
</comment>
<evidence type="ECO:0000256" key="5">
    <source>
        <dbReference type="SAM" id="MobiDB-lite"/>
    </source>
</evidence>
<dbReference type="EMBL" id="QDAG01000012">
    <property type="protein sequence ID" value="KAE8126532.1"/>
    <property type="molecule type" value="Genomic_DNA"/>
</dbReference>
<dbReference type="InterPro" id="IPR001647">
    <property type="entry name" value="HTH_TetR"/>
</dbReference>
<dbReference type="OrthoDB" id="9796019at2"/>
<evidence type="ECO:0000259" key="6">
    <source>
        <dbReference type="PROSITE" id="PS50977"/>
    </source>
</evidence>
<keyword evidence="1" id="KW-0805">Transcription regulation</keyword>
<evidence type="ECO:0000256" key="4">
    <source>
        <dbReference type="PROSITE-ProRule" id="PRU00335"/>
    </source>
</evidence>
<dbReference type="RefSeq" id="WP_152581637.1">
    <property type="nucleotide sequence ID" value="NZ_JALCCS010000036.1"/>
</dbReference>
<proteinExistence type="predicted"/>
<dbReference type="GeneID" id="78128089"/>
<feature type="DNA-binding region" description="H-T-H motif" evidence="4">
    <location>
        <begin position="79"/>
        <end position="98"/>
    </location>
</feature>
<dbReference type="PANTHER" id="PTHR30055">
    <property type="entry name" value="HTH-TYPE TRANSCRIPTIONAL REGULATOR RUTR"/>
    <property type="match status" value="1"/>
</dbReference>
<dbReference type="SUPFAM" id="SSF48498">
    <property type="entry name" value="Tetracyclin repressor-like, C-terminal domain"/>
    <property type="match status" value="1"/>
</dbReference>
<feature type="domain" description="HTH tetR-type" evidence="6">
    <location>
        <begin position="56"/>
        <end position="116"/>
    </location>
</feature>
<dbReference type="GO" id="GO:0003700">
    <property type="term" value="F:DNA-binding transcription factor activity"/>
    <property type="evidence" value="ECO:0007669"/>
    <property type="project" value="TreeGrafter"/>
</dbReference>
<dbReference type="Proteomes" id="UP000325415">
    <property type="component" value="Unassembled WGS sequence"/>
</dbReference>
<dbReference type="InterPro" id="IPR009057">
    <property type="entry name" value="Homeodomain-like_sf"/>
</dbReference>